<dbReference type="PANTHER" id="PTHR43591:SF24">
    <property type="entry name" value="2-METHOXY-6-POLYPRENYL-1,4-BENZOQUINOL METHYLASE, MITOCHONDRIAL"/>
    <property type="match status" value="1"/>
</dbReference>
<accession>A0A972VUX4</accession>
<sequence>MQTINFDELKIRDNDRVLDLGCGEGRHAITAYMLHNIQSVGVDLSHRDLSITRDRFKEFEEPDNGNKSLFISVADGARLPFADNSFDKVICSEVLEHIPNYRAVLREISRVLKVGGTFAASVPRFFPEWICWRLSDAYHAAEGGHIRIFNASHLRADIEDLGFVFFRQHHAHALHVPYWWLKCLFWREPGAAETKIVTTYHQFLIWDLMKQPRITRFMDALLNPVMGKSVVMYFVKGQQP</sequence>
<name>A0A972VUX4_9GAMM</name>
<evidence type="ECO:0000313" key="2">
    <source>
        <dbReference type="EMBL" id="NQV64714.1"/>
    </source>
</evidence>
<evidence type="ECO:0000259" key="1">
    <source>
        <dbReference type="Pfam" id="PF08241"/>
    </source>
</evidence>
<dbReference type="EMBL" id="JABMOJ010000183">
    <property type="protein sequence ID" value="NQV64714.1"/>
    <property type="molecule type" value="Genomic_DNA"/>
</dbReference>
<dbReference type="Gene3D" id="3.40.50.150">
    <property type="entry name" value="Vaccinia Virus protein VP39"/>
    <property type="match status" value="1"/>
</dbReference>
<dbReference type="InterPro" id="IPR013216">
    <property type="entry name" value="Methyltransf_11"/>
</dbReference>
<dbReference type="GO" id="GO:0032259">
    <property type="term" value="P:methylation"/>
    <property type="evidence" value="ECO:0007669"/>
    <property type="project" value="UniProtKB-KW"/>
</dbReference>
<gene>
    <name evidence="2" type="ORF">HQ497_05045</name>
</gene>
<dbReference type="SUPFAM" id="SSF53335">
    <property type="entry name" value="S-adenosyl-L-methionine-dependent methyltransferases"/>
    <property type="match status" value="1"/>
</dbReference>
<evidence type="ECO:0000313" key="3">
    <source>
        <dbReference type="Proteomes" id="UP000754644"/>
    </source>
</evidence>
<dbReference type="Proteomes" id="UP000754644">
    <property type="component" value="Unassembled WGS sequence"/>
</dbReference>
<keyword evidence="2" id="KW-0808">Transferase</keyword>
<organism evidence="2 3">
    <name type="scientific">SAR86 cluster bacterium</name>
    <dbReference type="NCBI Taxonomy" id="2030880"/>
    <lineage>
        <taxon>Bacteria</taxon>
        <taxon>Pseudomonadati</taxon>
        <taxon>Pseudomonadota</taxon>
        <taxon>Gammaproteobacteria</taxon>
        <taxon>SAR86 cluster</taxon>
    </lineage>
</organism>
<dbReference type="InterPro" id="IPR029063">
    <property type="entry name" value="SAM-dependent_MTases_sf"/>
</dbReference>
<reference evidence="2" key="1">
    <citation type="submission" date="2020-05" db="EMBL/GenBank/DDBJ databases">
        <title>Sulfur intermediates as new biogeochemical hubs in an aquatic model microbial ecosystem.</title>
        <authorList>
            <person name="Vigneron A."/>
        </authorList>
    </citation>
    <scope>NUCLEOTIDE SEQUENCE</scope>
    <source>
        <strain evidence="2">Bin.250</strain>
    </source>
</reference>
<protein>
    <submittedName>
        <fullName evidence="2">Class I SAM-dependent methyltransferase</fullName>
    </submittedName>
</protein>
<dbReference type="PANTHER" id="PTHR43591">
    <property type="entry name" value="METHYLTRANSFERASE"/>
    <property type="match status" value="1"/>
</dbReference>
<keyword evidence="2" id="KW-0489">Methyltransferase</keyword>
<dbReference type="AlphaFoldDB" id="A0A972VUX4"/>
<proteinExistence type="predicted"/>
<comment type="caution">
    <text evidence="2">The sequence shown here is derived from an EMBL/GenBank/DDBJ whole genome shotgun (WGS) entry which is preliminary data.</text>
</comment>
<dbReference type="CDD" id="cd02440">
    <property type="entry name" value="AdoMet_MTases"/>
    <property type="match status" value="1"/>
</dbReference>
<feature type="domain" description="Methyltransferase type 11" evidence="1">
    <location>
        <begin position="18"/>
        <end position="119"/>
    </location>
</feature>
<dbReference type="Pfam" id="PF08241">
    <property type="entry name" value="Methyltransf_11"/>
    <property type="match status" value="1"/>
</dbReference>
<dbReference type="GO" id="GO:0008757">
    <property type="term" value="F:S-adenosylmethionine-dependent methyltransferase activity"/>
    <property type="evidence" value="ECO:0007669"/>
    <property type="project" value="InterPro"/>
</dbReference>